<keyword evidence="1" id="KW-0808">Transferase</keyword>
<feature type="transmembrane region" description="Helical" evidence="6">
    <location>
        <begin position="807"/>
        <end position="828"/>
    </location>
</feature>
<dbReference type="GO" id="GO:0005524">
    <property type="term" value="F:ATP binding"/>
    <property type="evidence" value="ECO:0007669"/>
    <property type="project" value="UniProtKB-UniRule"/>
</dbReference>
<keyword evidence="9" id="KW-1185">Reference proteome</keyword>
<dbReference type="Gene3D" id="1.10.510.10">
    <property type="entry name" value="Transferase(Phosphotransferase) domain 1"/>
    <property type="match status" value="2"/>
</dbReference>
<keyword evidence="1" id="KW-0723">Serine/threonine-protein kinase</keyword>
<accession>A0A0C3Q4A7</accession>
<dbReference type="EMBL" id="KN823360">
    <property type="protein sequence ID" value="KIO17629.1"/>
    <property type="molecule type" value="Genomic_DNA"/>
</dbReference>
<protein>
    <recommendedName>
        <fullName evidence="7">Protein kinase domain-containing protein</fullName>
    </recommendedName>
</protein>
<proteinExistence type="predicted"/>
<keyword evidence="6" id="KW-1133">Transmembrane helix</keyword>
<dbReference type="Pfam" id="PF00069">
    <property type="entry name" value="Pkinase"/>
    <property type="match status" value="1"/>
</dbReference>
<evidence type="ECO:0000256" key="4">
    <source>
        <dbReference type="PROSITE-ProRule" id="PRU10141"/>
    </source>
</evidence>
<feature type="binding site" evidence="4">
    <location>
        <position position="395"/>
    </location>
    <ligand>
        <name>ATP</name>
        <dbReference type="ChEBI" id="CHEBI:30616"/>
    </ligand>
</feature>
<reference evidence="8 9" key="1">
    <citation type="submission" date="2014-04" db="EMBL/GenBank/DDBJ databases">
        <authorList>
            <consortium name="DOE Joint Genome Institute"/>
            <person name="Kuo A."/>
            <person name="Girlanda M."/>
            <person name="Perotto S."/>
            <person name="Kohler A."/>
            <person name="Nagy L.G."/>
            <person name="Floudas D."/>
            <person name="Copeland A."/>
            <person name="Barry K.W."/>
            <person name="Cichocki N."/>
            <person name="Veneault-Fourrey C."/>
            <person name="LaButti K."/>
            <person name="Lindquist E.A."/>
            <person name="Lipzen A."/>
            <person name="Lundell T."/>
            <person name="Morin E."/>
            <person name="Murat C."/>
            <person name="Sun H."/>
            <person name="Tunlid A."/>
            <person name="Henrissat B."/>
            <person name="Grigoriev I.V."/>
            <person name="Hibbett D.S."/>
            <person name="Martin F."/>
            <person name="Nordberg H.P."/>
            <person name="Cantor M.N."/>
            <person name="Hua S.X."/>
        </authorList>
    </citation>
    <scope>NUCLEOTIDE SEQUENCE [LARGE SCALE GENOMIC DNA]</scope>
    <source>
        <strain evidence="8 9">MUT 4182</strain>
    </source>
</reference>
<dbReference type="InterPro" id="IPR000719">
    <property type="entry name" value="Prot_kinase_dom"/>
</dbReference>
<feature type="region of interest" description="Disordered" evidence="5">
    <location>
        <begin position="761"/>
        <end position="785"/>
    </location>
</feature>
<dbReference type="InterPro" id="IPR001245">
    <property type="entry name" value="Ser-Thr/Tyr_kinase_cat_dom"/>
</dbReference>
<sequence>MATPRVSFASPPPSEPGDTSPASSVGDLDESTPSLTPVARAVFESFAHLVIAPERLTFVDSYPIAHGGRCDVYFAKLDETSQTPKDVAVERLWVPREGDRRRTATRLARQLKAWKGLRHPNVLEFLGYYLSPNYDIAQLISPYKIHGGLRQYLEKIPVAIAQRLGFVRDITAGLDYLHGHSPPVCHGDLNPSNITIDENLNAVLSCFGLASVSSDLSDPSGLTESDPNSGTTRYMSPELIVEDQPKKTFACDILTKKQPFHSHTSDIRIILSLVNRDSPGRSEMLLDLVPDAPKPEYASTLRLLHSYIPLCWEYEPRKRPSISLLRQQAFMFSFEIDAGDSVVATLEELAYLLIPTERLHLHEHSEIGSGYYGEVILGTLHESSPTTRDVHVAVKRLKAVGTRGERVRLAKRLARELNVWAKIKHANVLELIGYYLDEKYESPLLISVFMPNGDVLKYIERFKPDIQQRIAFAKGITAGLACLHNFGPAICHGDLKPANVLIDLHMNAVLCDFGLASFVGGSPTSPGLATTTTLKGTPRYMSPELHLDDDCTHGLESDVWAWACTVFHVLTGSIPYANALGQRQLCMAIVQKQLPGDINLLLPSNFEGADSESAHALRFFHSVIPRCWDFKTQRRPSMSALLSQMSNLSSETVDTASGNEGGGPGGSGDEATLAEASKDPPGGRADPEEVSQEDSQILSGKEHRHEEEATGENVRVDDEQTETEGGTSNNEPSNNVDVHGSTRNTLINDYPQVEKAAEENIQVGQDEATMESDPSDEQRNEDQNAAVDTVTDVASKRLFSTRPFSTFIWPAVFILSLFANICLTYFVLRK</sequence>
<dbReference type="PROSITE" id="PS50011">
    <property type="entry name" value="PROTEIN_KINASE_DOM"/>
    <property type="match status" value="2"/>
</dbReference>
<evidence type="ECO:0000259" key="7">
    <source>
        <dbReference type="PROSITE" id="PS50011"/>
    </source>
</evidence>
<feature type="region of interest" description="Disordered" evidence="5">
    <location>
        <begin position="1"/>
        <end position="32"/>
    </location>
</feature>
<dbReference type="OrthoDB" id="3220202at2759"/>
<dbReference type="HOGENOM" id="CLU_341692_0_0_1"/>
<feature type="compositionally biased region" description="Polar residues" evidence="5">
    <location>
        <begin position="644"/>
        <end position="657"/>
    </location>
</feature>
<dbReference type="InterPro" id="IPR017441">
    <property type="entry name" value="Protein_kinase_ATP_BS"/>
</dbReference>
<evidence type="ECO:0000256" key="6">
    <source>
        <dbReference type="SAM" id="Phobius"/>
    </source>
</evidence>
<dbReference type="SMART" id="SM00220">
    <property type="entry name" value="S_TKc"/>
    <property type="match status" value="2"/>
</dbReference>
<dbReference type="GO" id="GO:0004674">
    <property type="term" value="F:protein serine/threonine kinase activity"/>
    <property type="evidence" value="ECO:0007669"/>
    <property type="project" value="TreeGrafter"/>
</dbReference>
<dbReference type="Pfam" id="PF07714">
    <property type="entry name" value="PK_Tyr_Ser-Thr"/>
    <property type="match status" value="1"/>
</dbReference>
<dbReference type="InterPro" id="IPR011009">
    <property type="entry name" value="Kinase-like_dom_sf"/>
</dbReference>
<evidence type="ECO:0000256" key="1">
    <source>
        <dbReference type="ARBA" id="ARBA00022527"/>
    </source>
</evidence>
<evidence type="ECO:0000256" key="2">
    <source>
        <dbReference type="ARBA" id="ARBA00022741"/>
    </source>
</evidence>
<evidence type="ECO:0000313" key="9">
    <source>
        <dbReference type="Proteomes" id="UP000054248"/>
    </source>
</evidence>
<feature type="compositionally biased region" description="Gly residues" evidence="5">
    <location>
        <begin position="659"/>
        <end position="668"/>
    </location>
</feature>
<feature type="compositionally biased region" description="Polar residues" evidence="5">
    <location>
        <begin position="723"/>
        <end position="743"/>
    </location>
</feature>
<keyword evidence="2 4" id="KW-0547">Nucleotide-binding</keyword>
<keyword evidence="1" id="KW-0418">Kinase</keyword>
<organism evidence="8 9">
    <name type="scientific">Tulasnella calospora MUT 4182</name>
    <dbReference type="NCBI Taxonomy" id="1051891"/>
    <lineage>
        <taxon>Eukaryota</taxon>
        <taxon>Fungi</taxon>
        <taxon>Dikarya</taxon>
        <taxon>Basidiomycota</taxon>
        <taxon>Agaricomycotina</taxon>
        <taxon>Agaricomycetes</taxon>
        <taxon>Cantharellales</taxon>
        <taxon>Tulasnellaceae</taxon>
        <taxon>Tulasnella</taxon>
    </lineage>
</organism>
<dbReference type="SUPFAM" id="SSF56112">
    <property type="entry name" value="Protein kinase-like (PK-like)"/>
    <property type="match status" value="2"/>
</dbReference>
<dbReference type="InterPro" id="IPR008271">
    <property type="entry name" value="Ser/Thr_kinase_AS"/>
</dbReference>
<keyword evidence="3 4" id="KW-0067">ATP-binding</keyword>
<feature type="compositionally biased region" description="Basic and acidic residues" evidence="5">
    <location>
        <begin position="700"/>
        <end position="718"/>
    </location>
</feature>
<feature type="region of interest" description="Disordered" evidence="5">
    <location>
        <begin position="214"/>
        <end position="233"/>
    </location>
</feature>
<dbReference type="PROSITE" id="PS00107">
    <property type="entry name" value="PROTEIN_KINASE_ATP"/>
    <property type="match status" value="1"/>
</dbReference>
<keyword evidence="6" id="KW-0812">Transmembrane</keyword>
<feature type="domain" description="Protein kinase" evidence="7">
    <location>
        <begin position="58"/>
        <end position="331"/>
    </location>
</feature>
<dbReference type="PROSITE" id="PS00108">
    <property type="entry name" value="PROTEIN_KINASE_ST"/>
    <property type="match status" value="1"/>
</dbReference>
<dbReference type="PANTHER" id="PTHR44329">
    <property type="entry name" value="SERINE/THREONINE-PROTEIN KINASE TNNI3K-RELATED"/>
    <property type="match status" value="1"/>
</dbReference>
<dbReference type="InterPro" id="IPR051681">
    <property type="entry name" value="Ser/Thr_Kinases-Pseudokinases"/>
</dbReference>
<dbReference type="STRING" id="1051891.A0A0C3Q4A7"/>
<evidence type="ECO:0000256" key="5">
    <source>
        <dbReference type="SAM" id="MobiDB-lite"/>
    </source>
</evidence>
<feature type="domain" description="Protein kinase" evidence="7">
    <location>
        <begin position="361"/>
        <end position="648"/>
    </location>
</feature>
<name>A0A0C3Q4A7_9AGAM</name>
<dbReference type="Proteomes" id="UP000054248">
    <property type="component" value="Unassembled WGS sequence"/>
</dbReference>
<feature type="region of interest" description="Disordered" evidence="5">
    <location>
        <begin position="644"/>
        <end position="743"/>
    </location>
</feature>
<gene>
    <name evidence="8" type="ORF">M407DRAFT_32688</name>
</gene>
<keyword evidence="6" id="KW-0472">Membrane</keyword>
<evidence type="ECO:0000313" key="8">
    <source>
        <dbReference type="EMBL" id="KIO17629.1"/>
    </source>
</evidence>
<dbReference type="AlphaFoldDB" id="A0A0C3Q4A7"/>
<reference evidence="9" key="2">
    <citation type="submission" date="2015-01" db="EMBL/GenBank/DDBJ databases">
        <title>Evolutionary Origins and Diversification of the Mycorrhizal Mutualists.</title>
        <authorList>
            <consortium name="DOE Joint Genome Institute"/>
            <consortium name="Mycorrhizal Genomics Consortium"/>
            <person name="Kohler A."/>
            <person name="Kuo A."/>
            <person name="Nagy L.G."/>
            <person name="Floudas D."/>
            <person name="Copeland A."/>
            <person name="Barry K.W."/>
            <person name="Cichocki N."/>
            <person name="Veneault-Fourrey C."/>
            <person name="LaButti K."/>
            <person name="Lindquist E.A."/>
            <person name="Lipzen A."/>
            <person name="Lundell T."/>
            <person name="Morin E."/>
            <person name="Murat C."/>
            <person name="Riley R."/>
            <person name="Ohm R."/>
            <person name="Sun H."/>
            <person name="Tunlid A."/>
            <person name="Henrissat B."/>
            <person name="Grigoriev I.V."/>
            <person name="Hibbett D.S."/>
            <person name="Martin F."/>
        </authorList>
    </citation>
    <scope>NUCLEOTIDE SEQUENCE [LARGE SCALE GENOMIC DNA]</scope>
    <source>
        <strain evidence="9">MUT 4182</strain>
    </source>
</reference>
<evidence type="ECO:0000256" key="3">
    <source>
        <dbReference type="ARBA" id="ARBA00022840"/>
    </source>
</evidence>